<evidence type="ECO:0000313" key="1">
    <source>
        <dbReference type="EMBL" id="KAJ4969474.1"/>
    </source>
</evidence>
<comment type="caution">
    <text evidence="1">The sequence shown here is derived from an EMBL/GenBank/DDBJ whole genome shotgun (WGS) entry which is preliminary data.</text>
</comment>
<accession>A0A9Q0KFR1</accession>
<dbReference type="Proteomes" id="UP001141806">
    <property type="component" value="Unassembled WGS sequence"/>
</dbReference>
<reference evidence="1" key="1">
    <citation type="journal article" date="2023" name="Plant J.">
        <title>The genome of the king protea, Protea cynaroides.</title>
        <authorList>
            <person name="Chang J."/>
            <person name="Duong T.A."/>
            <person name="Schoeman C."/>
            <person name="Ma X."/>
            <person name="Roodt D."/>
            <person name="Barker N."/>
            <person name="Li Z."/>
            <person name="Van de Peer Y."/>
            <person name="Mizrachi E."/>
        </authorList>
    </citation>
    <scope>NUCLEOTIDE SEQUENCE</scope>
    <source>
        <tissue evidence="1">Young leaves</tissue>
    </source>
</reference>
<organism evidence="1 2">
    <name type="scientific">Protea cynaroides</name>
    <dbReference type="NCBI Taxonomy" id="273540"/>
    <lineage>
        <taxon>Eukaryota</taxon>
        <taxon>Viridiplantae</taxon>
        <taxon>Streptophyta</taxon>
        <taxon>Embryophyta</taxon>
        <taxon>Tracheophyta</taxon>
        <taxon>Spermatophyta</taxon>
        <taxon>Magnoliopsida</taxon>
        <taxon>Proteales</taxon>
        <taxon>Proteaceae</taxon>
        <taxon>Protea</taxon>
    </lineage>
</organism>
<evidence type="ECO:0000313" key="2">
    <source>
        <dbReference type="Proteomes" id="UP001141806"/>
    </source>
</evidence>
<name>A0A9Q0KFR1_9MAGN</name>
<dbReference type="EMBL" id="JAMYWD010000006">
    <property type="protein sequence ID" value="KAJ4969474.1"/>
    <property type="molecule type" value="Genomic_DNA"/>
</dbReference>
<sequence length="155" mass="16486">MAPSIAQGDLMDRSIQQGYCSGWTRLGVMCRASKGSDPLLYVGVGAGLAVPMYYGDEHALGASGVVAVRTAVFGFGRMREGPPTGVAKEIVSFEREIEDASDVQCFFARKTAIGHTTLDAATLTFASIVAFGLAIRQAALDAMTVLISLNRCRYQ</sequence>
<protein>
    <submittedName>
        <fullName evidence="1">Uncharacterized protein</fullName>
    </submittedName>
</protein>
<gene>
    <name evidence="1" type="ORF">NE237_016175</name>
</gene>
<keyword evidence="2" id="KW-1185">Reference proteome</keyword>
<dbReference type="AlphaFoldDB" id="A0A9Q0KFR1"/>
<proteinExistence type="predicted"/>